<dbReference type="FunFam" id="3.40.50.720:FF:000021">
    <property type="entry name" value="D-3-phosphoglycerate dehydrogenase"/>
    <property type="match status" value="1"/>
</dbReference>
<feature type="domain" description="ACT" evidence="10">
    <location>
        <begin position="451"/>
        <end position="522"/>
    </location>
</feature>
<evidence type="ECO:0000256" key="6">
    <source>
        <dbReference type="ARBA" id="ARBA00023027"/>
    </source>
</evidence>
<proteinExistence type="inferred from homology"/>
<evidence type="ECO:0000256" key="8">
    <source>
        <dbReference type="ARBA" id="ARBA00048731"/>
    </source>
</evidence>
<name>A0A292YGY0_9BACT</name>
<dbReference type="InterPro" id="IPR036291">
    <property type="entry name" value="NAD(P)-bd_dom_sf"/>
</dbReference>
<sequence length="522" mass="58018">MKVVVCDPIHEAGFEILKKAKDIEVVNASKTPKDELLKVIEDADGVITRSPTPVDEKFLTHAKKLKAIVRAGVGVDNVDIKACSKRGIIVMNVPTANTLAAVELTMAHLLTAARSFTNAVWNLKKEHVWNREKWLGIELAGKKLGIIGFGNIGSRVGIRAKALEMEVITYDPYIDPSKATDLGVKYTTDFDEILKCDFITIHTPKTPETINMITKKEIEKMKDGVVLINCARGGLYNEKDVYEGLKSGKIRWLGIDVFEKEPVTEHPFFELENTSVTPHIGANTYESQERIATQAAQAIIEALRGSSYPNALNLPINTANTPEWVIDYLELSQKMGYILSQIIKKSIKKVKVNLSGDISNEDKSVLTFTLVGLLKNITDSVNYVNAEFLAKEKGIDLEVNEIKNPTYKNFVNIKVITDEGEYSISGTMLDKYPRVVEFKGFDLEFEPKGKMIFFKNTDVPGVIGEVGMTLAKYNINIADFRLGRNKEGQAMAVIIVDNDVNEEVLSELRNLKAALSVAYAEI</sequence>
<dbReference type="GO" id="GO:0006564">
    <property type="term" value="P:L-serine biosynthetic process"/>
    <property type="evidence" value="ECO:0007669"/>
    <property type="project" value="UniProtKB-UniRule"/>
</dbReference>
<dbReference type="Gene3D" id="3.30.70.260">
    <property type="match status" value="1"/>
</dbReference>
<reference evidence="11 12" key="1">
    <citation type="journal article" date="2017" name="Syst. Appl. Microbiol.">
        <title>Lebetimonas natsushimae sp. nov., a novel strictly anaerobic, moderately thermophilic chemoautotroph isolated from a deep-sea hydrothermal vent polychaete nest in the Mid-Okinawa Trough.</title>
        <authorList>
            <person name="Nagata R."/>
            <person name="Takaki Y."/>
            <person name="Tame A."/>
            <person name="Nunoura T."/>
            <person name="Muto H."/>
            <person name="Mino S."/>
            <person name="Sawayama S."/>
            <person name="Takai K."/>
            <person name="Nakagawa S."/>
        </authorList>
    </citation>
    <scope>NUCLEOTIDE SEQUENCE [LARGE SCALE GENOMIC DNA]</scope>
    <source>
        <strain evidence="11 12">HS1857</strain>
    </source>
</reference>
<gene>
    <name evidence="11" type="ORF">LNAT_P1488</name>
</gene>
<evidence type="ECO:0000256" key="4">
    <source>
        <dbReference type="ARBA" id="ARBA00021582"/>
    </source>
</evidence>
<dbReference type="Pfam" id="PF01842">
    <property type="entry name" value="ACT"/>
    <property type="match status" value="1"/>
</dbReference>
<keyword evidence="9" id="KW-0718">Serine biosynthesis</keyword>
<dbReference type="GO" id="GO:0051287">
    <property type="term" value="F:NAD binding"/>
    <property type="evidence" value="ECO:0007669"/>
    <property type="project" value="UniProtKB-UniRule"/>
</dbReference>
<comment type="caution">
    <text evidence="11">The sequence shown here is derived from an EMBL/GenBank/DDBJ whole genome shotgun (WGS) entry which is preliminary data.</text>
</comment>
<dbReference type="CDD" id="cd12173">
    <property type="entry name" value="PGDH_4"/>
    <property type="match status" value="1"/>
</dbReference>
<evidence type="ECO:0000313" key="12">
    <source>
        <dbReference type="Proteomes" id="UP000217944"/>
    </source>
</evidence>
<dbReference type="PANTHER" id="PTHR42938:SF47">
    <property type="entry name" value="HYDROXYPYRUVATE REDUCTASE"/>
    <property type="match status" value="1"/>
</dbReference>
<dbReference type="InterPro" id="IPR002912">
    <property type="entry name" value="ACT_dom"/>
</dbReference>
<dbReference type="InterPro" id="IPR006139">
    <property type="entry name" value="D-isomer_2_OHA_DH_cat_dom"/>
</dbReference>
<accession>A0A292YGY0</accession>
<dbReference type="InterPro" id="IPR045865">
    <property type="entry name" value="ACT-like_dom_sf"/>
</dbReference>
<dbReference type="InterPro" id="IPR006236">
    <property type="entry name" value="PGDH"/>
</dbReference>
<keyword evidence="12" id="KW-1185">Reference proteome</keyword>
<dbReference type="Gene3D" id="3.40.50.720">
    <property type="entry name" value="NAD(P)-binding Rossmann-like Domain"/>
    <property type="match status" value="2"/>
</dbReference>
<comment type="catalytic activity">
    <reaction evidence="8 9">
        <text>(2R)-3-phosphoglycerate + NAD(+) = 3-phosphooxypyruvate + NADH + H(+)</text>
        <dbReference type="Rhea" id="RHEA:12641"/>
        <dbReference type="ChEBI" id="CHEBI:15378"/>
        <dbReference type="ChEBI" id="CHEBI:18110"/>
        <dbReference type="ChEBI" id="CHEBI:57540"/>
        <dbReference type="ChEBI" id="CHEBI:57945"/>
        <dbReference type="ChEBI" id="CHEBI:58272"/>
        <dbReference type="EC" id="1.1.1.95"/>
    </reaction>
</comment>
<dbReference type="GO" id="GO:0004617">
    <property type="term" value="F:phosphoglycerate dehydrogenase activity"/>
    <property type="evidence" value="ECO:0007669"/>
    <property type="project" value="UniProtKB-UniRule"/>
</dbReference>
<dbReference type="InterPro" id="IPR045626">
    <property type="entry name" value="PGDH_ASB_dom"/>
</dbReference>
<dbReference type="Proteomes" id="UP000217944">
    <property type="component" value="Unassembled WGS sequence"/>
</dbReference>
<comment type="catalytic activity">
    <reaction evidence="7">
        <text>(R)-2-hydroxyglutarate + NAD(+) = 2-oxoglutarate + NADH + H(+)</text>
        <dbReference type="Rhea" id="RHEA:49612"/>
        <dbReference type="ChEBI" id="CHEBI:15378"/>
        <dbReference type="ChEBI" id="CHEBI:15801"/>
        <dbReference type="ChEBI" id="CHEBI:16810"/>
        <dbReference type="ChEBI" id="CHEBI:57540"/>
        <dbReference type="ChEBI" id="CHEBI:57945"/>
        <dbReference type="EC" id="1.1.1.399"/>
    </reaction>
</comment>
<comment type="function">
    <text evidence="1">Catalyzes the reversible oxidation of 3-phospho-D-glycerate to 3-phosphonooxypyruvate, the first step of the phosphorylated L-serine biosynthesis pathway. Also catalyzes the reversible oxidation of 2-hydroxyglutarate to 2-oxoglutarate.</text>
</comment>
<dbReference type="SUPFAM" id="SSF55021">
    <property type="entry name" value="ACT-like"/>
    <property type="match status" value="1"/>
</dbReference>
<dbReference type="Pfam" id="PF19304">
    <property type="entry name" value="PGDH_inter"/>
    <property type="match status" value="1"/>
</dbReference>
<comment type="pathway">
    <text evidence="2 9">Amino-acid biosynthesis; L-serine biosynthesis; L-serine from 3-phospho-D-glycerate: step 1/3.</text>
</comment>
<evidence type="ECO:0000256" key="5">
    <source>
        <dbReference type="ARBA" id="ARBA00023002"/>
    </source>
</evidence>
<dbReference type="Pfam" id="PF02826">
    <property type="entry name" value="2-Hacid_dh_C"/>
    <property type="match status" value="1"/>
</dbReference>
<dbReference type="EC" id="1.1.1.95" evidence="9"/>
<keyword evidence="5 9" id="KW-0560">Oxidoreductase</keyword>
<dbReference type="PANTHER" id="PTHR42938">
    <property type="entry name" value="FORMATE DEHYDROGENASE 1"/>
    <property type="match status" value="1"/>
</dbReference>
<dbReference type="NCBIfam" id="TIGR01327">
    <property type="entry name" value="PGDH"/>
    <property type="match status" value="1"/>
</dbReference>
<evidence type="ECO:0000256" key="1">
    <source>
        <dbReference type="ARBA" id="ARBA00003800"/>
    </source>
</evidence>
<dbReference type="InterPro" id="IPR029009">
    <property type="entry name" value="ASB_dom_sf"/>
</dbReference>
<protein>
    <recommendedName>
        <fullName evidence="4 9">D-3-phosphoglycerate dehydrogenase</fullName>
        <ecNumber evidence="9">1.1.1.95</ecNumber>
    </recommendedName>
</protein>
<dbReference type="InterPro" id="IPR006140">
    <property type="entry name" value="D-isomer_DH_NAD-bd"/>
</dbReference>
<evidence type="ECO:0000256" key="2">
    <source>
        <dbReference type="ARBA" id="ARBA00005216"/>
    </source>
</evidence>
<keyword evidence="9" id="KW-0028">Amino-acid biosynthesis</keyword>
<dbReference type="Gene3D" id="3.30.1330.90">
    <property type="entry name" value="D-3-phosphoglycerate dehydrogenase, domain 3"/>
    <property type="match status" value="1"/>
</dbReference>
<evidence type="ECO:0000256" key="3">
    <source>
        <dbReference type="ARBA" id="ARBA00005854"/>
    </source>
</evidence>
<dbReference type="SUPFAM" id="SSF52283">
    <property type="entry name" value="Formate/glycerate dehydrogenase catalytic domain-like"/>
    <property type="match status" value="1"/>
</dbReference>
<comment type="similarity">
    <text evidence="3 9">Belongs to the D-isomer specific 2-hydroxyacid dehydrogenase family.</text>
</comment>
<dbReference type="SUPFAM" id="SSF51735">
    <property type="entry name" value="NAD(P)-binding Rossmann-fold domains"/>
    <property type="match status" value="1"/>
</dbReference>
<dbReference type="CDD" id="cd04902">
    <property type="entry name" value="ACT_3PGDH-xct"/>
    <property type="match status" value="1"/>
</dbReference>
<dbReference type="PROSITE" id="PS51671">
    <property type="entry name" value="ACT"/>
    <property type="match status" value="1"/>
</dbReference>
<organism evidence="11 12">
    <name type="scientific">Lebetimonas natsushimae</name>
    <dbReference type="NCBI Taxonomy" id="1936991"/>
    <lineage>
        <taxon>Bacteria</taxon>
        <taxon>Pseudomonadati</taxon>
        <taxon>Campylobacterota</taxon>
        <taxon>Epsilonproteobacteria</taxon>
        <taxon>Nautiliales</taxon>
        <taxon>Nautiliaceae</taxon>
        <taxon>Lebetimonas</taxon>
    </lineage>
</organism>
<evidence type="ECO:0000259" key="10">
    <source>
        <dbReference type="PROSITE" id="PS51671"/>
    </source>
</evidence>
<evidence type="ECO:0000256" key="9">
    <source>
        <dbReference type="RuleBase" id="RU363003"/>
    </source>
</evidence>
<dbReference type="InterPro" id="IPR029752">
    <property type="entry name" value="D-isomer_DH_CS1"/>
</dbReference>
<dbReference type="UniPathway" id="UPA00135">
    <property type="reaction ID" value="UER00196"/>
</dbReference>
<dbReference type="AlphaFoldDB" id="A0A292YGY0"/>
<keyword evidence="6 9" id="KW-0520">NAD</keyword>
<dbReference type="RefSeq" id="WP_096260020.1">
    <property type="nucleotide sequence ID" value="NZ_BDME01000006.1"/>
</dbReference>
<dbReference type="EMBL" id="BDME01000006">
    <property type="protein sequence ID" value="GAX88193.1"/>
    <property type="molecule type" value="Genomic_DNA"/>
</dbReference>
<dbReference type="PROSITE" id="PS00065">
    <property type="entry name" value="D_2_HYDROXYACID_DH_1"/>
    <property type="match status" value="1"/>
</dbReference>
<evidence type="ECO:0000313" key="11">
    <source>
        <dbReference type="EMBL" id="GAX88193.1"/>
    </source>
</evidence>
<dbReference type="Pfam" id="PF00389">
    <property type="entry name" value="2-Hacid_dh"/>
    <property type="match status" value="1"/>
</dbReference>
<dbReference type="SUPFAM" id="SSF143548">
    <property type="entry name" value="Serine metabolism enzymes domain"/>
    <property type="match status" value="1"/>
</dbReference>
<dbReference type="OrthoDB" id="9793626at2"/>
<evidence type="ECO:0000256" key="7">
    <source>
        <dbReference type="ARBA" id="ARBA00048126"/>
    </source>
</evidence>